<name>A0A495DUT2_9FLAO</name>
<dbReference type="PANTHER" id="PTHR43048">
    <property type="entry name" value="METHYLMALONYL-COA EPIMERASE"/>
    <property type="match status" value="1"/>
</dbReference>
<dbReference type="Pfam" id="PF00903">
    <property type="entry name" value="Glyoxalase"/>
    <property type="match status" value="2"/>
</dbReference>
<dbReference type="Proteomes" id="UP000269412">
    <property type="component" value="Unassembled WGS sequence"/>
</dbReference>
<keyword evidence="3" id="KW-0223">Dioxygenase</keyword>
<keyword evidence="1" id="KW-0479">Metal-binding</keyword>
<sequence>MRELTDEITLNGIQQIGIGVQDANKVFNWYRRNIGFNLLVFKDEATASLMTKYTGGKAWDRKALLSLNLAGGGGLEIWQYTNRNPIPPLESINLGDLGINILKLKSKNITSVHKKLQTLNLNLLSPISTFDNQEHFFFKDPWDNLVQIVACTTNFTESDEDCGGVLGVTLGVSDIDTSITFYKNLLGFDTVVYNENNTFEDFSFVENQENKYRRTLLRRSETKVGGFGTLLGPCEIELIQKENTTPKKIYANRYWGDLGYIHLCFDVSGMKALGEKAKKLNHPFTVDSSSSFDMGEAAGHFSYIEDPDGTLLEFVETHKVPILKKLGLFINLKKRDQHKPLPNWLIKLMRIHRVKKDL</sequence>
<proteinExistence type="predicted"/>
<keyword evidence="3" id="KW-0560">Oxidoreductase</keyword>
<evidence type="ECO:0000313" key="4">
    <source>
        <dbReference type="Proteomes" id="UP000269412"/>
    </source>
</evidence>
<evidence type="ECO:0000256" key="1">
    <source>
        <dbReference type="ARBA" id="ARBA00022723"/>
    </source>
</evidence>
<organism evidence="3 4">
    <name type="scientific">Maribacter vaceletii</name>
    <dbReference type="NCBI Taxonomy" id="1206816"/>
    <lineage>
        <taxon>Bacteria</taxon>
        <taxon>Pseudomonadati</taxon>
        <taxon>Bacteroidota</taxon>
        <taxon>Flavobacteriia</taxon>
        <taxon>Flavobacteriales</taxon>
        <taxon>Flavobacteriaceae</taxon>
        <taxon>Maribacter</taxon>
    </lineage>
</organism>
<keyword evidence="4" id="KW-1185">Reference proteome</keyword>
<dbReference type="RefSeq" id="WP_121068711.1">
    <property type="nucleotide sequence ID" value="NZ_RBIQ01000010.1"/>
</dbReference>
<gene>
    <name evidence="3" type="ORF">CLV91_2700</name>
</gene>
<dbReference type="InterPro" id="IPR004360">
    <property type="entry name" value="Glyas_Fos-R_dOase_dom"/>
</dbReference>
<dbReference type="Gene3D" id="3.10.180.10">
    <property type="entry name" value="2,3-Dihydroxybiphenyl 1,2-Dioxygenase, domain 1"/>
    <property type="match status" value="2"/>
</dbReference>
<accession>A0A495DUT2</accession>
<dbReference type="GO" id="GO:0016829">
    <property type="term" value="F:lyase activity"/>
    <property type="evidence" value="ECO:0007669"/>
    <property type="project" value="UniProtKB-KW"/>
</dbReference>
<keyword evidence="3" id="KW-0456">Lyase</keyword>
<reference evidence="3 4" key="1">
    <citation type="submission" date="2018-10" db="EMBL/GenBank/DDBJ databases">
        <title>Genomic Encyclopedia of Archaeal and Bacterial Type Strains, Phase II (KMG-II): from individual species to whole genera.</title>
        <authorList>
            <person name="Goeker M."/>
        </authorList>
    </citation>
    <scope>NUCLEOTIDE SEQUENCE [LARGE SCALE GENOMIC DNA]</scope>
    <source>
        <strain evidence="3 4">DSM 25230</strain>
    </source>
</reference>
<dbReference type="GO" id="GO:0004493">
    <property type="term" value="F:methylmalonyl-CoA epimerase activity"/>
    <property type="evidence" value="ECO:0007669"/>
    <property type="project" value="TreeGrafter"/>
</dbReference>
<dbReference type="InterPro" id="IPR051785">
    <property type="entry name" value="MMCE/EMCE_epimerase"/>
</dbReference>
<dbReference type="SUPFAM" id="SSF54593">
    <property type="entry name" value="Glyoxalase/Bleomycin resistance protein/Dihydroxybiphenyl dioxygenase"/>
    <property type="match status" value="2"/>
</dbReference>
<dbReference type="GO" id="GO:0051213">
    <property type="term" value="F:dioxygenase activity"/>
    <property type="evidence" value="ECO:0007669"/>
    <property type="project" value="UniProtKB-KW"/>
</dbReference>
<dbReference type="OrthoDB" id="9795618at2"/>
<dbReference type="CDD" id="cd06587">
    <property type="entry name" value="VOC"/>
    <property type="match status" value="1"/>
</dbReference>
<dbReference type="AlphaFoldDB" id="A0A495DUT2"/>
<protein>
    <submittedName>
        <fullName evidence="3">Catechol 2,3-dioxygenase-like lactoylglutathione lyase family enzyme</fullName>
    </submittedName>
</protein>
<evidence type="ECO:0000313" key="3">
    <source>
        <dbReference type="EMBL" id="RKR07939.1"/>
    </source>
</evidence>
<dbReference type="PANTHER" id="PTHR43048:SF6">
    <property type="entry name" value="BLR8189 PROTEIN"/>
    <property type="match status" value="1"/>
</dbReference>
<dbReference type="InterPro" id="IPR029068">
    <property type="entry name" value="Glyas_Bleomycin-R_OHBP_Dase"/>
</dbReference>
<dbReference type="EMBL" id="RBIQ01000010">
    <property type="protein sequence ID" value="RKR07939.1"/>
    <property type="molecule type" value="Genomic_DNA"/>
</dbReference>
<dbReference type="GO" id="GO:0046872">
    <property type="term" value="F:metal ion binding"/>
    <property type="evidence" value="ECO:0007669"/>
    <property type="project" value="UniProtKB-KW"/>
</dbReference>
<evidence type="ECO:0000259" key="2">
    <source>
        <dbReference type="PROSITE" id="PS51819"/>
    </source>
</evidence>
<comment type="caution">
    <text evidence="3">The sequence shown here is derived from an EMBL/GenBank/DDBJ whole genome shotgun (WGS) entry which is preliminary data.</text>
</comment>
<dbReference type="PROSITE" id="PS51819">
    <property type="entry name" value="VOC"/>
    <property type="match status" value="1"/>
</dbReference>
<dbReference type="InterPro" id="IPR037523">
    <property type="entry name" value="VOC_core"/>
</dbReference>
<feature type="domain" description="VOC" evidence="2">
    <location>
        <begin position="164"/>
        <end position="317"/>
    </location>
</feature>
<dbReference type="GO" id="GO:0046491">
    <property type="term" value="P:L-methylmalonyl-CoA metabolic process"/>
    <property type="evidence" value="ECO:0007669"/>
    <property type="project" value="TreeGrafter"/>
</dbReference>